<evidence type="ECO:0000259" key="2">
    <source>
        <dbReference type="Pfam" id="PF16472"/>
    </source>
</evidence>
<evidence type="ECO:0000313" key="3">
    <source>
        <dbReference type="EMBL" id="MFC5529416.1"/>
    </source>
</evidence>
<proteinExistence type="predicted"/>
<dbReference type="RefSeq" id="WP_378111287.1">
    <property type="nucleotide sequence ID" value="NZ_JBHSNC010000024.1"/>
</dbReference>
<accession>A0ABW0QWN6</accession>
<sequence>MKRRIRLILLLIVSVLLLPQPLFAADSASTKLSKLMTELWMPITIKDGWIYYLPSFEDQTSLYRMHTDGTGKQKVNLLFYLDRNQGIFEMFEEGSFFDQLTKDKLTAISNIVGERVYYYRWSGSMDSDSEYSLYRIKKDGTQETKLAALNDEKPLINGGVVAIQDDWVYIEGFGKRSAKGAPLNDLYRVSTKGGQVEKIIDGYEKLNLGAVPQRYNEIKFTAYYLTANGPLAIKNGYIYYANSSDNFYLYRSTLDGKSKQKIASKTVAQESIIIDSDIVYFNTTYKQGRTTSIGDMYRVGVNGTNLRKLGDGRGDIMMVHNGWAYFLQGDLDTGSMSRMRIDGSGKKKLTDYPTVPLGIYGDYMKFVKYKNGSPDGDYRMKLDGSEKKLLNR</sequence>
<organism evidence="3 4">
    <name type="scientific">Cohnella yongneupensis</name>
    <dbReference type="NCBI Taxonomy" id="425006"/>
    <lineage>
        <taxon>Bacteria</taxon>
        <taxon>Bacillati</taxon>
        <taxon>Bacillota</taxon>
        <taxon>Bacilli</taxon>
        <taxon>Bacillales</taxon>
        <taxon>Paenibacillaceae</taxon>
        <taxon>Cohnella</taxon>
    </lineage>
</organism>
<comment type="caution">
    <text evidence="3">The sequence shown here is derived from an EMBL/GenBank/DDBJ whole genome shotgun (WGS) entry which is preliminary data.</text>
</comment>
<dbReference type="Pfam" id="PF16472">
    <property type="entry name" value="DUF5050"/>
    <property type="match status" value="3"/>
</dbReference>
<name>A0ABW0QWN6_9BACL</name>
<dbReference type="InterPro" id="IPR032485">
    <property type="entry name" value="LRP1-like_beta_prop"/>
</dbReference>
<feature type="domain" description="Prolow-density lipoprotein receptor-related protein 1-like beta-propeller" evidence="2">
    <location>
        <begin position="228"/>
        <end position="390"/>
    </location>
</feature>
<gene>
    <name evidence="3" type="ORF">ACFPQ4_08125</name>
</gene>
<reference evidence="4" key="1">
    <citation type="journal article" date="2019" name="Int. J. Syst. Evol. Microbiol.">
        <title>The Global Catalogue of Microorganisms (GCM) 10K type strain sequencing project: providing services to taxonomists for standard genome sequencing and annotation.</title>
        <authorList>
            <consortium name="The Broad Institute Genomics Platform"/>
            <consortium name="The Broad Institute Genome Sequencing Center for Infectious Disease"/>
            <person name="Wu L."/>
            <person name="Ma J."/>
        </authorList>
    </citation>
    <scope>NUCLEOTIDE SEQUENCE [LARGE SCALE GENOMIC DNA]</scope>
    <source>
        <strain evidence="4">CGMCC 1.18578</strain>
    </source>
</reference>
<evidence type="ECO:0000313" key="4">
    <source>
        <dbReference type="Proteomes" id="UP001596108"/>
    </source>
</evidence>
<feature type="domain" description="Prolow-density lipoprotein receptor-related protein 1-like beta-propeller" evidence="2">
    <location>
        <begin position="22"/>
        <end position="76"/>
    </location>
</feature>
<dbReference type="Proteomes" id="UP001596108">
    <property type="component" value="Unassembled WGS sequence"/>
</dbReference>
<feature type="signal peptide" evidence="1">
    <location>
        <begin position="1"/>
        <end position="24"/>
    </location>
</feature>
<feature type="chain" id="PRO_5046910991" evidence="1">
    <location>
        <begin position="25"/>
        <end position="392"/>
    </location>
</feature>
<feature type="domain" description="Prolow-density lipoprotein receptor-related protein 1-like beta-propeller" evidence="2">
    <location>
        <begin position="83"/>
        <end position="147"/>
    </location>
</feature>
<keyword evidence="1" id="KW-0732">Signal</keyword>
<dbReference type="EMBL" id="JBHSNC010000024">
    <property type="protein sequence ID" value="MFC5529416.1"/>
    <property type="molecule type" value="Genomic_DNA"/>
</dbReference>
<evidence type="ECO:0000256" key="1">
    <source>
        <dbReference type="SAM" id="SignalP"/>
    </source>
</evidence>
<protein>
    <submittedName>
        <fullName evidence="3">DUF5050 domain-containing protein</fullName>
    </submittedName>
</protein>
<keyword evidence="4" id="KW-1185">Reference proteome</keyword>
<dbReference type="SUPFAM" id="SSF63825">
    <property type="entry name" value="YWTD domain"/>
    <property type="match status" value="1"/>
</dbReference>